<dbReference type="PANTHER" id="PTHR35175:SF2">
    <property type="entry name" value="DUF1289 DOMAIN-CONTAINING PROTEIN"/>
    <property type="match status" value="1"/>
</dbReference>
<sequence length="74" mass="8032">MTNTAKVTKGTISPCIDRCKIVERTGVCRGCGRTRGEIQGWASASEAERKRILAELKSRVALMDAADDSEGSCW</sequence>
<protein>
    <recommendedName>
        <fullName evidence="2">Fe-S protein</fullName>
    </recommendedName>
</protein>
<organism evidence="1">
    <name type="scientific">mine drainage metagenome</name>
    <dbReference type="NCBI Taxonomy" id="410659"/>
    <lineage>
        <taxon>unclassified sequences</taxon>
        <taxon>metagenomes</taxon>
        <taxon>ecological metagenomes</taxon>
    </lineage>
</organism>
<evidence type="ECO:0000313" key="1">
    <source>
        <dbReference type="EMBL" id="OIR08003.1"/>
    </source>
</evidence>
<dbReference type="Pfam" id="PF06945">
    <property type="entry name" value="DUF1289"/>
    <property type="match status" value="1"/>
</dbReference>
<dbReference type="AlphaFoldDB" id="A0A1J5SJ91"/>
<reference evidence="1" key="1">
    <citation type="submission" date="2016-10" db="EMBL/GenBank/DDBJ databases">
        <title>Sequence of Gallionella enrichment culture.</title>
        <authorList>
            <person name="Poehlein A."/>
            <person name="Muehling M."/>
            <person name="Daniel R."/>
        </authorList>
    </citation>
    <scope>NUCLEOTIDE SEQUENCE</scope>
</reference>
<dbReference type="InterPro" id="IPR010710">
    <property type="entry name" value="DUF1289"/>
</dbReference>
<dbReference type="EMBL" id="MLJW01000034">
    <property type="protein sequence ID" value="OIR08003.1"/>
    <property type="molecule type" value="Genomic_DNA"/>
</dbReference>
<accession>A0A1J5SJ91</accession>
<gene>
    <name evidence="1" type="ORF">GALL_98660</name>
</gene>
<comment type="caution">
    <text evidence="1">The sequence shown here is derived from an EMBL/GenBank/DDBJ whole genome shotgun (WGS) entry which is preliminary data.</text>
</comment>
<proteinExistence type="predicted"/>
<evidence type="ECO:0008006" key="2">
    <source>
        <dbReference type="Google" id="ProtNLM"/>
    </source>
</evidence>
<dbReference type="PANTHER" id="PTHR35175">
    <property type="entry name" value="DUF1289 DOMAIN-CONTAINING PROTEIN"/>
    <property type="match status" value="1"/>
</dbReference>
<name>A0A1J5SJ91_9ZZZZ</name>